<keyword evidence="4" id="KW-1185">Reference proteome</keyword>
<dbReference type="Proteomes" id="UP000595254">
    <property type="component" value="Chromosome"/>
</dbReference>
<organism evidence="3 4">
    <name type="scientific">Peribacillus psychrosaccharolyticus</name>
    <name type="common">Bacillus psychrosaccharolyticus</name>
    <dbReference type="NCBI Taxonomy" id="1407"/>
    <lineage>
        <taxon>Bacteria</taxon>
        <taxon>Bacillati</taxon>
        <taxon>Bacillota</taxon>
        <taxon>Bacilli</taxon>
        <taxon>Bacillales</taxon>
        <taxon>Bacillaceae</taxon>
        <taxon>Peribacillus</taxon>
    </lineage>
</organism>
<feature type="domain" description="SWIM-type" evidence="2">
    <location>
        <begin position="59"/>
        <end position="92"/>
    </location>
</feature>
<dbReference type="PROSITE" id="PS50966">
    <property type="entry name" value="ZF_SWIM"/>
    <property type="match status" value="1"/>
</dbReference>
<dbReference type="GO" id="GO:0008270">
    <property type="term" value="F:zinc ion binding"/>
    <property type="evidence" value="ECO:0007669"/>
    <property type="project" value="UniProtKB-KW"/>
</dbReference>
<accession>A0A974NJR8</accession>
<dbReference type="EMBL" id="CP068053">
    <property type="protein sequence ID" value="QQS99103.1"/>
    <property type="molecule type" value="Genomic_DNA"/>
</dbReference>
<evidence type="ECO:0000313" key="3">
    <source>
        <dbReference type="EMBL" id="QQS99103.1"/>
    </source>
</evidence>
<dbReference type="AlphaFoldDB" id="A0A974NJR8"/>
<keyword evidence="1" id="KW-0479">Metal-binding</keyword>
<evidence type="ECO:0000256" key="1">
    <source>
        <dbReference type="PROSITE-ProRule" id="PRU00325"/>
    </source>
</evidence>
<dbReference type="InterPro" id="IPR007527">
    <property type="entry name" value="Znf_SWIM"/>
</dbReference>
<gene>
    <name evidence="3" type="ORF">I6J18_15820</name>
</gene>
<keyword evidence="1" id="KW-0862">Zinc</keyword>
<evidence type="ECO:0000259" key="2">
    <source>
        <dbReference type="PROSITE" id="PS50966"/>
    </source>
</evidence>
<dbReference type="RefSeq" id="WP_040375193.1">
    <property type="nucleotide sequence ID" value="NZ_CP068053.1"/>
</dbReference>
<sequence>MKDELVFFGELLDEALEPSSREDQAIVRTGHSLYGQEMADVTVENEAFIEGRVQDLTPHEVELDLNVLHHSKCSCGADLICSHRIALFFESFSSYGSVSDWISNWNGKKKQAPFIPAGIPIKTASQVFKEKALLENDYYMWKDFAETSFSEIVVNQLQPQPYIMEGHMRQYMKLLKSKEPFDRNWRVFYQFATDLSTLFSILKLLSEYKSDPQSVRMFYPLAVDIAEELHGNVLYLSNQARPFSFDSLIEGLTEDTRRLLDGDDGIEYEKVELYRELWTYMLTTSSSRKAEFDRLEAKLTQNDLDESEKRSYTIASIHLALLDNRDSTAVDMLKSLGTSDCPYLFYWLDYFTDADTPARSIPFIEFLIAHVQGYLKSAGDYYKCTDFVRTFTRPIASTCSKLKRNDLLEKFFKETLPYSYWNYSTLLFELGQYKKWVEMQIYSGVTIDTVGQDKLKLIAASDPALLLPLYHQAVQYTVSMKNRPSYKQAVRYLKKMKALYKKMKQEEQFQQYVSYISDNTKRLRAFQEELQRGKLIDVE</sequence>
<dbReference type="KEGG" id="ppsr:I6J18_15820"/>
<keyword evidence="1" id="KW-0863">Zinc-finger</keyword>
<proteinExistence type="predicted"/>
<evidence type="ECO:0000313" key="4">
    <source>
        <dbReference type="Proteomes" id="UP000595254"/>
    </source>
</evidence>
<name>A0A974NJR8_PERPY</name>
<reference evidence="3 4" key="1">
    <citation type="submission" date="2021-01" db="EMBL/GenBank/DDBJ databases">
        <title>FDA dAtabase for Regulatory Grade micrObial Sequences (FDA-ARGOS): Supporting development and validation of Infectious Disease Dx tests.</title>
        <authorList>
            <person name="Nelson B."/>
            <person name="Plummer A."/>
            <person name="Tallon L."/>
            <person name="Sadzewicz L."/>
            <person name="Zhao X."/>
            <person name="Boylan J."/>
            <person name="Ott S."/>
            <person name="Bowen H."/>
            <person name="Vavikolanu K."/>
            <person name="Mehta A."/>
            <person name="Aluvathingal J."/>
            <person name="Nadendla S."/>
            <person name="Myers T."/>
            <person name="Yan Y."/>
            <person name="Sichtig H."/>
        </authorList>
    </citation>
    <scope>NUCLEOTIDE SEQUENCE [LARGE SCALE GENOMIC DNA]</scope>
    <source>
        <strain evidence="3 4">FDAARGOS_1161</strain>
    </source>
</reference>
<protein>
    <recommendedName>
        <fullName evidence="2">SWIM-type domain-containing protein</fullName>
    </recommendedName>
</protein>